<proteinExistence type="predicted"/>
<accession>A0AAV1SQ63</accession>
<keyword evidence="2" id="KW-1185">Reference proteome</keyword>
<gene>
    <name evidence="1" type="ORF">DCAF_LOCUS25440</name>
</gene>
<comment type="caution">
    <text evidence="1">The sequence shown here is derived from an EMBL/GenBank/DDBJ whole genome shotgun (WGS) entry which is preliminary data.</text>
</comment>
<feature type="non-terminal residue" evidence="1">
    <location>
        <position position="52"/>
    </location>
</feature>
<dbReference type="Proteomes" id="UP001314170">
    <property type="component" value="Unassembled WGS sequence"/>
</dbReference>
<protein>
    <submittedName>
        <fullName evidence="1">Uncharacterized protein</fullName>
    </submittedName>
</protein>
<dbReference type="EMBL" id="CAWUPB010001195">
    <property type="protein sequence ID" value="CAK7354988.1"/>
    <property type="molecule type" value="Genomic_DNA"/>
</dbReference>
<dbReference type="AlphaFoldDB" id="A0AAV1SQ63"/>
<reference evidence="1 2" key="1">
    <citation type="submission" date="2024-01" db="EMBL/GenBank/DDBJ databases">
        <authorList>
            <person name="Waweru B."/>
        </authorList>
    </citation>
    <scope>NUCLEOTIDE SEQUENCE [LARGE SCALE GENOMIC DNA]</scope>
</reference>
<evidence type="ECO:0000313" key="2">
    <source>
        <dbReference type="Proteomes" id="UP001314170"/>
    </source>
</evidence>
<organism evidence="1 2">
    <name type="scientific">Dovyalis caffra</name>
    <dbReference type="NCBI Taxonomy" id="77055"/>
    <lineage>
        <taxon>Eukaryota</taxon>
        <taxon>Viridiplantae</taxon>
        <taxon>Streptophyta</taxon>
        <taxon>Embryophyta</taxon>
        <taxon>Tracheophyta</taxon>
        <taxon>Spermatophyta</taxon>
        <taxon>Magnoliopsida</taxon>
        <taxon>eudicotyledons</taxon>
        <taxon>Gunneridae</taxon>
        <taxon>Pentapetalae</taxon>
        <taxon>rosids</taxon>
        <taxon>fabids</taxon>
        <taxon>Malpighiales</taxon>
        <taxon>Salicaceae</taxon>
        <taxon>Flacourtieae</taxon>
        <taxon>Dovyalis</taxon>
    </lineage>
</organism>
<evidence type="ECO:0000313" key="1">
    <source>
        <dbReference type="EMBL" id="CAK7354988.1"/>
    </source>
</evidence>
<sequence>MLEHDLYHESLNSEMEELAKKNRKLKESLNTKDHIVGALEIENKDLRDRHQR</sequence>
<name>A0AAV1SQ63_9ROSI</name>